<keyword evidence="4 7" id="KW-0720">Serine protease</keyword>
<dbReference type="PANTHER" id="PTHR43718:SF2">
    <property type="entry name" value="LON PROTEASE HOMOLOG, MITOCHONDRIAL"/>
    <property type="match status" value="1"/>
</dbReference>
<dbReference type="InterPro" id="IPR004815">
    <property type="entry name" value="Lon_bac/euk-typ"/>
</dbReference>
<keyword evidence="1 7" id="KW-0645">Protease</keyword>
<dbReference type="InterPro" id="IPR020568">
    <property type="entry name" value="Ribosomal_Su5_D2-typ_SF"/>
</dbReference>
<comment type="catalytic activity">
    <reaction evidence="6 7 10">
        <text>Hydrolysis of proteins in presence of ATP.</text>
        <dbReference type="EC" id="3.4.21.53"/>
    </reaction>
</comment>
<dbReference type="InterPro" id="IPR003593">
    <property type="entry name" value="AAA+_ATPase"/>
</dbReference>
<dbReference type="PANTHER" id="PTHR43718">
    <property type="entry name" value="LON PROTEASE"/>
    <property type="match status" value="1"/>
</dbReference>
<feature type="active site" evidence="8 10">
    <location>
        <position position="690"/>
    </location>
</feature>
<dbReference type="NCBIfam" id="TIGR00763">
    <property type="entry name" value="lon"/>
    <property type="match status" value="1"/>
</dbReference>
<dbReference type="SUPFAM" id="SSF52540">
    <property type="entry name" value="P-loop containing nucleoside triphosphate hydrolases"/>
    <property type="match status" value="1"/>
</dbReference>
<dbReference type="Gene3D" id="1.20.58.1480">
    <property type="match status" value="1"/>
</dbReference>
<feature type="domain" description="Lon proteolytic" evidence="12">
    <location>
        <begin position="601"/>
        <end position="785"/>
    </location>
</feature>
<dbReference type="AlphaFoldDB" id="A0A6S6T9I8"/>
<protein>
    <recommendedName>
        <fullName evidence="7">Lon protease</fullName>
        <ecNumber evidence="7">3.4.21.53</ecNumber>
    </recommendedName>
</protein>
<evidence type="ECO:0000256" key="3">
    <source>
        <dbReference type="ARBA" id="ARBA00022801"/>
    </source>
</evidence>
<comment type="subunit">
    <text evidence="7">Homohexamer. Organized in a ring with a central cavity.</text>
</comment>
<evidence type="ECO:0000313" key="14">
    <source>
        <dbReference type="EMBL" id="CAA6814896.1"/>
    </source>
</evidence>
<dbReference type="Gene3D" id="2.30.130.40">
    <property type="entry name" value="LON domain-like"/>
    <property type="match status" value="1"/>
</dbReference>
<dbReference type="SUPFAM" id="SSF54211">
    <property type="entry name" value="Ribosomal protein S5 domain 2-like"/>
    <property type="match status" value="1"/>
</dbReference>
<dbReference type="PROSITE" id="PS51786">
    <property type="entry name" value="LON_PROTEOLYTIC"/>
    <property type="match status" value="1"/>
</dbReference>
<evidence type="ECO:0000256" key="11">
    <source>
        <dbReference type="RuleBase" id="RU000591"/>
    </source>
</evidence>
<comment type="similarity">
    <text evidence="7 10 11">Belongs to the peptidase S16 family.</text>
</comment>
<evidence type="ECO:0000256" key="1">
    <source>
        <dbReference type="ARBA" id="ARBA00022670"/>
    </source>
</evidence>
<accession>A0A6S6T9I8</accession>
<proteinExistence type="inferred from homology"/>
<evidence type="ECO:0000256" key="10">
    <source>
        <dbReference type="PROSITE-ProRule" id="PRU01122"/>
    </source>
</evidence>
<dbReference type="Pfam" id="PF02190">
    <property type="entry name" value="LON_substr_bdg"/>
    <property type="match status" value="1"/>
</dbReference>
<dbReference type="Pfam" id="PF22667">
    <property type="entry name" value="Lon_lid"/>
    <property type="match status" value="1"/>
</dbReference>
<name>A0A6S6T9I8_9BACT</name>
<dbReference type="InterPro" id="IPR015947">
    <property type="entry name" value="PUA-like_sf"/>
</dbReference>
<keyword evidence="5 7" id="KW-0067">ATP-binding</keyword>
<dbReference type="GO" id="GO:0004176">
    <property type="term" value="F:ATP-dependent peptidase activity"/>
    <property type="evidence" value="ECO:0007669"/>
    <property type="project" value="UniProtKB-UniRule"/>
</dbReference>
<dbReference type="InterPro" id="IPR003111">
    <property type="entry name" value="Lon_prtase_N"/>
</dbReference>
<dbReference type="InterPro" id="IPR027417">
    <property type="entry name" value="P-loop_NTPase"/>
</dbReference>
<dbReference type="GO" id="GO:0016887">
    <property type="term" value="F:ATP hydrolysis activity"/>
    <property type="evidence" value="ECO:0007669"/>
    <property type="project" value="InterPro"/>
</dbReference>
<dbReference type="SUPFAM" id="SSF88697">
    <property type="entry name" value="PUA domain-like"/>
    <property type="match status" value="1"/>
</dbReference>
<evidence type="ECO:0000256" key="9">
    <source>
        <dbReference type="PIRSR" id="PIRSR001174-2"/>
    </source>
</evidence>
<dbReference type="PROSITE" id="PS51787">
    <property type="entry name" value="LON_N"/>
    <property type="match status" value="1"/>
</dbReference>
<dbReference type="SMART" id="SM00464">
    <property type="entry name" value="LON"/>
    <property type="match status" value="1"/>
</dbReference>
<sequence>MTLNKNNLPNELPLVSLEDDMFLYPFMITPIYISNQENIDAIDYSLGSNSFLVISPKKTTKNDKDDGIYDIGVVGSIMRKIDLGNNRIKILFQGLEKIKIIDFIASKPKLVQIEEISTSMQNPLRQDALMSVLIDKLKEYISVNDTMFSKDIIKTIKNKDDANRTLDLVISLLKIDKEFAYKLFKEVDLENKFLELINYLAKGIEAGKLKTKINLKVNTNIEKINKEYFLKQHLKQIQKELGEDLQKDEEIQEYKDKYEKIREYLEADAKKEIEKQIKRLSNMSFDSSEANTIQTYLDWVLDIPFDKRADNKLEISDVEKQLDLDHYGLDDPKSRIVEFFAVRQLLEKRKITEKESKGTVICFSGPPGVGKTSLANSIAKALNRKLVRIALGGLEDVNELRGHRRTYIGAMPGRIVQGLIDKKEINPVMVLDEIDKISSDNHKGDPTAVLLEILDPEQNTKYRDYYLNFDIDLSSIIFIATANNIGNIPAPLRDRMEFIHLSSYTGYEKFQIAKNYLLPQEIKKHGLKDSEVTIGDETLKSVIENYTREAGVRNLRQKIAKILRKVTMKILDGKENIEVKTKDLKEYLKKKVFEITTKDEEDTIGRVNGLAWTSVGGDVLKVEATKTIGKGNIKVTGSLGNVMKESAQIAYTIAKTIIDQDTKADEKPVYSKYDLHIHVPEGATPKDGPSAGITMTTAILSVLQQKRVKSSVAMTGEITLNSDVLPIGGLKEKIIAAYKAGISTVLIPQKNYDRDLDDIPEEIKKNLKFVAVKKLQDVTKIALGE</sequence>
<dbReference type="GO" id="GO:0006515">
    <property type="term" value="P:protein quality control for misfolded or incompletely synthesized proteins"/>
    <property type="evidence" value="ECO:0007669"/>
    <property type="project" value="TreeGrafter"/>
</dbReference>
<dbReference type="Gene3D" id="1.10.8.60">
    <property type="match status" value="1"/>
</dbReference>
<keyword evidence="3 7" id="KW-0378">Hydrolase</keyword>
<dbReference type="InterPro" id="IPR027065">
    <property type="entry name" value="Lon_Prtase"/>
</dbReference>
<dbReference type="GO" id="GO:0005524">
    <property type="term" value="F:ATP binding"/>
    <property type="evidence" value="ECO:0007669"/>
    <property type="project" value="UniProtKB-KW"/>
</dbReference>
<dbReference type="EMBL" id="CACVAW010000062">
    <property type="protein sequence ID" value="CAA6814896.1"/>
    <property type="molecule type" value="Genomic_DNA"/>
</dbReference>
<dbReference type="InterPro" id="IPR014721">
    <property type="entry name" value="Ribsml_uS5_D2-typ_fold_subgr"/>
</dbReference>
<feature type="binding site" evidence="9">
    <location>
        <begin position="365"/>
        <end position="372"/>
    </location>
    <ligand>
        <name>ATP</name>
        <dbReference type="ChEBI" id="CHEBI:30616"/>
    </ligand>
</feature>
<evidence type="ECO:0000259" key="12">
    <source>
        <dbReference type="PROSITE" id="PS51786"/>
    </source>
</evidence>
<evidence type="ECO:0000256" key="4">
    <source>
        <dbReference type="ARBA" id="ARBA00022825"/>
    </source>
</evidence>
<gene>
    <name evidence="14" type="ORF">HELGO_WM25092</name>
</gene>
<evidence type="ECO:0000256" key="6">
    <source>
        <dbReference type="ARBA" id="ARBA00050665"/>
    </source>
</evidence>
<dbReference type="Gene3D" id="3.40.50.300">
    <property type="entry name" value="P-loop containing nucleotide triphosphate hydrolases"/>
    <property type="match status" value="1"/>
</dbReference>
<dbReference type="PIRSF" id="PIRSF001174">
    <property type="entry name" value="Lon_proteas"/>
    <property type="match status" value="1"/>
</dbReference>
<evidence type="ECO:0000256" key="7">
    <source>
        <dbReference type="PIRNR" id="PIRNR001174"/>
    </source>
</evidence>
<dbReference type="SMART" id="SM00382">
    <property type="entry name" value="AAA"/>
    <property type="match status" value="1"/>
</dbReference>
<keyword evidence="2 7" id="KW-0547">Nucleotide-binding</keyword>
<feature type="domain" description="Lon N-terminal" evidence="13">
    <location>
        <begin position="12"/>
        <end position="204"/>
    </location>
</feature>
<evidence type="ECO:0000259" key="13">
    <source>
        <dbReference type="PROSITE" id="PS51787"/>
    </source>
</evidence>
<dbReference type="Gene3D" id="3.30.230.10">
    <property type="match status" value="1"/>
</dbReference>
<keyword evidence="7" id="KW-0963">Cytoplasm</keyword>
<dbReference type="PROSITE" id="PS01046">
    <property type="entry name" value="LON_SER"/>
    <property type="match status" value="1"/>
</dbReference>
<dbReference type="Gene3D" id="1.20.5.5270">
    <property type="match status" value="1"/>
</dbReference>
<dbReference type="InterPro" id="IPR046336">
    <property type="entry name" value="Lon_prtase_N_sf"/>
</dbReference>
<dbReference type="EC" id="3.4.21.53" evidence="7"/>
<evidence type="ECO:0000256" key="2">
    <source>
        <dbReference type="ARBA" id="ARBA00022741"/>
    </source>
</evidence>
<reference evidence="14" key="1">
    <citation type="submission" date="2020-01" db="EMBL/GenBank/DDBJ databases">
        <authorList>
            <person name="Meier V. D."/>
            <person name="Meier V D."/>
        </authorList>
    </citation>
    <scope>NUCLEOTIDE SEQUENCE</scope>
    <source>
        <strain evidence="14">HLG_WM_MAG_12</strain>
    </source>
</reference>
<dbReference type="Pfam" id="PF00004">
    <property type="entry name" value="AAA"/>
    <property type="match status" value="1"/>
</dbReference>
<dbReference type="InterPro" id="IPR008269">
    <property type="entry name" value="Lon_proteolytic"/>
</dbReference>
<organism evidence="14">
    <name type="scientific">uncultured Campylobacterales bacterium</name>
    <dbReference type="NCBI Taxonomy" id="352960"/>
    <lineage>
        <taxon>Bacteria</taxon>
        <taxon>Pseudomonadati</taxon>
        <taxon>Campylobacterota</taxon>
        <taxon>Epsilonproteobacteria</taxon>
        <taxon>Campylobacterales</taxon>
        <taxon>environmental samples</taxon>
    </lineage>
</organism>
<dbReference type="CDD" id="cd19500">
    <property type="entry name" value="RecA-like_Lon"/>
    <property type="match status" value="1"/>
</dbReference>
<dbReference type="FunFam" id="3.40.50.300:FF:000021">
    <property type="entry name" value="Lon protease homolog"/>
    <property type="match status" value="1"/>
</dbReference>
<dbReference type="InterPro" id="IPR003959">
    <property type="entry name" value="ATPase_AAA_core"/>
</dbReference>
<comment type="subcellular location">
    <subcellularLocation>
        <location evidence="7">Cytoplasm</location>
    </subcellularLocation>
</comment>
<evidence type="ECO:0000256" key="5">
    <source>
        <dbReference type="ARBA" id="ARBA00022840"/>
    </source>
</evidence>
<evidence type="ECO:0000256" key="8">
    <source>
        <dbReference type="PIRSR" id="PIRSR001174-1"/>
    </source>
</evidence>
<dbReference type="Pfam" id="PF05362">
    <property type="entry name" value="Lon_C"/>
    <property type="match status" value="1"/>
</dbReference>
<dbReference type="InterPro" id="IPR008268">
    <property type="entry name" value="Peptidase_S16_AS"/>
</dbReference>
<dbReference type="GO" id="GO:0005737">
    <property type="term" value="C:cytoplasm"/>
    <property type="evidence" value="ECO:0007669"/>
    <property type="project" value="UniProtKB-SubCell"/>
</dbReference>
<dbReference type="GO" id="GO:0004252">
    <property type="term" value="F:serine-type endopeptidase activity"/>
    <property type="evidence" value="ECO:0007669"/>
    <property type="project" value="UniProtKB-UniRule"/>
</dbReference>
<feature type="active site" evidence="8 10">
    <location>
        <position position="733"/>
    </location>
</feature>
<dbReference type="InterPro" id="IPR054594">
    <property type="entry name" value="Lon_lid"/>
</dbReference>
<dbReference type="PRINTS" id="PR00830">
    <property type="entry name" value="ENDOLAPTASE"/>
</dbReference>